<proteinExistence type="inferred from homology"/>
<dbReference type="PANTHER" id="PTHR11108:SF1">
    <property type="entry name" value="FERROCHELATASE, MITOCHONDRIAL"/>
    <property type="match status" value="1"/>
</dbReference>
<dbReference type="EMBL" id="VBPA01000046">
    <property type="protein sequence ID" value="TMQ72700.1"/>
    <property type="molecule type" value="Genomic_DNA"/>
</dbReference>
<dbReference type="AlphaFoldDB" id="A0A538UA27"/>
<dbReference type="GO" id="GO:0006783">
    <property type="term" value="P:heme biosynthetic process"/>
    <property type="evidence" value="ECO:0007669"/>
    <property type="project" value="InterPro"/>
</dbReference>
<feature type="non-terminal residue" evidence="2">
    <location>
        <position position="150"/>
    </location>
</feature>
<organism evidence="2 3">
    <name type="scientific">Eiseniibacteriota bacterium</name>
    <dbReference type="NCBI Taxonomy" id="2212470"/>
    <lineage>
        <taxon>Bacteria</taxon>
        <taxon>Candidatus Eiseniibacteriota</taxon>
    </lineage>
</organism>
<protein>
    <submittedName>
        <fullName evidence="2">Ferrochelatase</fullName>
    </submittedName>
</protein>
<dbReference type="SUPFAM" id="SSF53800">
    <property type="entry name" value="Chelatase"/>
    <property type="match status" value="1"/>
</dbReference>
<gene>
    <name evidence="2" type="ORF">E6K80_02080</name>
</gene>
<dbReference type="GO" id="GO:0004325">
    <property type="term" value="F:ferrochelatase activity"/>
    <property type="evidence" value="ECO:0007669"/>
    <property type="project" value="InterPro"/>
</dbReference>
<reference evidence="2 3" key="1">
    <citation type="journal article" date="2019" name="Nat. Microbiol.">
        <title>Mediterranean grassland soil C-N compound turnover is dependent on rainfall and depth, and is mediated by genomically divergent microorganisms.</title>
        <authorList>
            <person name="Diamond S."/>
            <person name="Andeer P.F."/>
            <person name="Li Z."/>
            <person name="Crits-Christoph A."/>
            <person name="Burstein D."/>
            <person name="Anantharaman K."/>
            <person name="Lane K.R."/>
            <person name="Thomas B.C."/>
            <person name="Pan C."/>
            <person name="Northen T.R."/>
            <person name="Banfield J.F."/>
        </authorList>
    </citation>
    <scope>NUCLEOTIDE SEQUENCE [LARGE SCALE GENOMIC DNA]</scope>
    <source>
        <strain evidence="2">WS_10</strain>
    </source>
</reference>
<evidence type="ECO:0000256" key="1">
    <source>
        <dbReference type="RuleBase" id="RU004185"/>
    </source>
</evidence>
<dbReference type="Pfam" id="PF00762">
    <property type="entry name" value="Ferrochelatase"/>
    <property type="match status" value="1"/>
</dbReference>
<evidence type="ECO:0000313" key="3">
    <source>
        <dbReference type="Proteomes" id="UP000319836"/>
    </source>
</evidence>
<comment type="caution">
    <text evidence="2">The sequence shown here is derived from an EMBL/GenBank/DDBJ whole genome shotgun (WGS) entry which is preliminary data.</text>
</comment>
<evidence type="ECO:0000313" key="2">
    <source>
        <dbReference type="EMBL" id="TMQ72700.1"/>
    </source>
</evidence>
<comment type="similarity">
    <text evidence="1">Belongs to the ferrochelatase family.</text>
</comment>
<name>A0A538UA27_UNCEI</name>
<dbReference type="Gene3D" id="3.40.50.1400">
    <property type="match status" value="1"/>
</dbReference>
<accession>A0A538UA27</accession>
<dbReference type="PANTHER" id="PTHR11108">
    <property type="entry name" value="FERROCHELATASE"/>
    <property type="match status" value="1"/>
</dbReference>
<sequence>MNAAAGRGVLLMTYGSPASLARSDVSAYLARVRGGREPDPELLDEFTRRYRVIGGSPLIEITRAQASALSRSLGWPVDIGMRFSEPSIQAGLTSLAEAGVSDVAAIILSPQYSPLLMSGYARAIDEAREAMAAVPPDVRIATAWYDEPTF</sequence>
<dbReference type="InterPro" id="IPR001015">
    <property type="entry name" value="Ferrochelatase"/>
</dbReference>
<dbReference type="Proteomes" id="UP000319836">
    <property type="component" value="Unassembled WGS sequence"/>
</dbReference>